<dbReference type="PANTHER" id="PTHR30535">
    <property type="entry name" value="VITAMIN B12-BINDING PROTEIN"/>
    <property type="match status" value="1"/>
</dbReference>
<dbReference type="KEGG" id="tsu:Tresu_0047"/>
<gene>
    <name evidence="4" type="ordered locus">Tresu_0047</name>
</gene>
<dbReference type="Proteomes" id="UP000006852">
    <property type="component" value="Chromosome"/>
</dbReference>
<feature type="signal peptide" evidence="2">
    <location>
        <begin position="1"/>
        <end position="26"/>
    </location>
</feature>
<dbReference type="NCBIfam" id="NF038402">
    <property type="entry name" value="TroA_like"/>
    <property type="match status" value="1"/>
</dbReference>
<evidence type="ECO:0000313" key="5">
    <source>
        <dbReference type="Proteomes" id="UP000006852"/>
    </source>
</evidence>
<dbReference type="PROSITE" id="PS50983">
    <property type="entry name" value="FE_B12_PBP"/>
    <property type="match status" value="1"/>
</dbReference>
<dbReference type="RefSeq" id="WP_013700328.1">
    <property type="nucleotide sequence ID" value="NC_015385.1"/>
</dbReference>
<feature type="domain" description="Fe/B12 periplasmic-binding" evidence="3">
    <location>
        <begin position="35"/>
        <end position="280"/>
    </location>
</feature>
<accession>F2NU53</accession>
<dbReference type="EMBL" id="CP002631">
    <property type="protein sequence ID" value="AEB13017.1"/>
    <property type="molecule type" value="Genomic_DNA"/>
</dbReference>
<reference evidence="5" key="2">
    <citation type="submission" date="2011-04" db="EMBL/GenBank/DDBJ databases">
        <title>The complete genome of chromosome of Treponema succinifaciens DSM 2489.</title>
        <authorList>
            <person name="Lucas S."/>
            <person name="Copeland A."/>
            <person name="Lapidus A."/>
            <person name="Bruce D."/>
            <person name="Goodwin L."/>
            <person name="Pitluck S."/>
            <person name="Peters L."/>
            <person name="Kyrpides N."/>
            <person name="Mavromatis K."/>
            <person name="Ivanova N."/>
            <person name="Ovchinnikova G."/>
            <person name="Teshima H."/>
            <person name="Detter J.C."/>
            <person name="Tapia R."/>
            <person name="Han C."/>
            <person name="Land M."/>
            <person name="Hauser L."/>
            <person name="Markowitz V."/>
            <person name="Cheng J.-F."/>
            <person name="Hugenholtz P."/>
            <person name="Woyke T."/>
            <person name="Wu D."/>
            <person name="Gronow S."/>
            <person name="Wellnitz S."/>
            <person name="Brambilla E."/>
            <person name="Klenk H.-P."/>
            <person name="Eisen J.A."/>
        </authorList>
    </citation>
    <scope>NUCLEOTIDE SEQUENCE [LARGE SCALE GENOMIC DNA]</scope>
    <source>
        <strain evidence="5">ATCC 33096 / DSM 2489 / 6091</strain>
    </source>
</reference>
<dbReference type="InterPro" id="IPR002491">
    <property type="entry name" value="ABC_transptr_periplasmic_BD"/>
</dbReference>
<dbReference type="HOGENOM" id="CLU_038034_2_8_12"/>
<dbReference type="STRING" id="869209.Tresu_0047"/>
<dbReference type="Pfam" id="PF01497">
    <property type="entry name" value="Peripla_BP_2"/>
    <property type="match status" value="1"/>
</dbReference>
<dbReference type="PANTHER" id="PTHR30535:SF34">
    <property type="entry name" value="MOLYBDATE-BINDING PROTEIN MOLA"/>
    <property type="match status" value="1"/>
</dbReference>
<keyword evidence="1 2" id="KW-0732">Signal</keyword>
<evidence type="ECO:0000313" key="4">
    <source>
        <dbReference type="EMBL" id="AEB13017.1"/>
    </source>
</evidence>
<dbReference type="GO" id="GO:0071281">
    <property type="term" value="P:cellular response to iron ion"/>
    <property type="evidence" value="ECO:0007669"/>
    <property type="project" value="TreeGrafter"/>
</dbReference>
<dbReference type="GeneID" id="302997296"/>
<dbReference type="SUPFAM" id="SSF53807">
    <property type="entry name" value="Helical backbone' metal receptor"/>
    <property type="match status" value="1"/>
</dbReference>
<evidence type="ECO:0000259" key="3">
    <source>
        <dbReference type="PROSITE" id="PS50983"/>
    </source>
</evidence>
<dbReference type="OrthoDB" id="9816357at2"/>
<evidence type="ECO:0000256" key="1">
    <source>
        <dbReference type="ARBA" id="ARBA00022729"/>
    </source>
</evidence>
<protein>
    <submittedName>
        <fullName evidence="4">ABC-type transporter, periplasmic subunit</fullName>
    </submittedName>
</protein>
<keyword evidence="5" id="KW-1185">Reference proteome</keyword>
<feature type="chain" id="PRO_5003287439" evidence="2">
    <location>
        <begin position="27"/>
        <end position="280"/>
    </location>
</feature>
<sequence>MNFPVKKLKSLAFFVVISICTLPSLGAEDKFSPKKIVCLSPSGAEILCALDSFDKIKARTDYCDYPEELKKLPSVGGFDGKNLSIETILAYSPDFVYGSQGMHDFLKKPLENLGIKVFLSNAANGISQTKQEILYIANLLEKQDEGKKIVEHIEQQINSVPKSASIKTVYYEVWNEPFMTAGKSSFINELLEAAGYKNIFDSIKESYPMVSEESIIASQPQIIILPDANGINPQDIKMRRGWNRIPAVKNNSIFAINADLISRPGPRIGEAVLALSKIAN</sequence>
<dbReference type="InterPro" id="IPR054828">
    <property type="entry name" value="Vit_B12_bind_prot"/>
</dbReference>
<organism evidence="4 5">
    <name type="scientific">Treponema succinifaciens (strain ATCC 33096 / DSM 2489 / 6091)</name>
    <dbReference type="NCBI Taxonomy" id="869209"/>
    <lineage>
        <taxon>Bacteria</taxon>
        <taxon>Pseudomonadati</taxon>
        <taxon>Spirochaetota</taxon>
        <taxon>Spirochaetia</taxon>
        <taxon>Spirochaetales</taxon>
        <taxon>Treponemataceae</taxon>
        <taxon>Treponema</taxon>
    </lineage>
</organism>
<proteinExistence type="predicted"/>
<dbReference type="AlphaFoldDB" id="F2NU53"/>
<dbReference type="Gene3D" id="3.40.50.1980">
    <property type="entry name" value="Nitrogenase molybdenum iron protein domain"/>
    <property type="match status" value="2"/>
</dbReference>
<dbReference type="InterPro" id="IPR050902">
    <property type="entry name" value="ABC_Transporter_SBP"/>
</dbReference>
<name>F2NU53_TRES6</name>
<dbReference type="eggNOG" id="COG0614">
    <property type="taxonomic scope" value="Bacteria"/>
</dbReference>
<reference evidence="4 5" key="1">
    <citation type="journal article" date="2011" name="Stand. Genomic Sci.">
        <title>Complete genome sequence of Treponema succinifaciens type strain (6091).</title>
        <authorList>
            <person name="Han C."/>
            <person name="Gronow S."/>
            <person name="Teshima H."/>
            <person name="Lapidus A."/>
            <person name="Nolan M."/>
            <person name="Lucas S."/>
            <person name="Hammon N."/>
            <person name="Deshpande S."/>
            <person name="Cheng J.F."/>
            <person name="Zeytun A."/>
            <person name="Tapia R."/>
            <person name="Goodwin L."/>
            <person name="Pitluck S."/>
            <person name="Liolios K."/>
            <person name="Pagani I."/>
            <person name="Ivanova N."/>
            <person name="Mavromatis K."/>
            <person name="Mikhailova N."/>
            <person name="Huntemann M."/>
            <person name="Pati A."/>
            <person name="Chen A."/>
            <person name="Palaniappan K."/>
            <person name="Land M."/>
            <person name="Hauser L."/>
            <person name="Brambilla E.M."/>
            <person name="Rohde M."/>
            <person name="Goker M."/>
            <person name="Woyke T."/>
            <person name="Bristow J."/>
            <person name="Eisen J.A."/>
            <person name="Markowitz V."/>
            <person name="Hugenholtz P."/>
            <person name="Kyrpides N.C."/>
            <person name="Klenk H.P."/>
            <person name="Detter J.C."/>
        </authorList>
    </citation>
    <scope>NUCLEOTIDE SEQUENCE [LARGE SCALE GENOMIC DNA]</scope>
    <source>
        <strain evidence="5">ATCC 33096 / DSM 2489 / 6091</strain>
    </source>
</reference>
<evidence type="ECO:0000256" key="2">
    <source>
        <dbReference type="SAM" id="SignalP"/>
    </source>
</evidence>